<dbReference type="OrthoDB" id="2191343at2759"/>
<sequence length="226" mass="25836">MGSGSSYPVSFESLEAFFEIVRNERYFKIQIITLESLEVFETALRDERIEYVRCFSSMIRESELPILILRDSDIHLPRPGRYILFSNKRCGGFVQIVFNPTLSEKLAIVGDMYVVQAYSYKNISELLKVASKEKDEMESYFGSGLDYFESVIMLVVRNRSRFRDILCGAKEMDDKLGNSFFLQMKLNGLVDKLFVVRNGDSYRVNVSEGVLRSIGERIGFDAGSGV</sequence>
<accession>Q8SVS2</accession>
<dbReference type="VEuPathDB" id="MicrosporidiaDB:ECU04_1270"/>
<dbReference type="EMBL" id="AL590444">
    <property type="protein sequence ID" value="CAD25315.1"/>
    <property type="molecule type" value="Genomic_DNA"/>
</dbReference>
<reference evidence="1 2" key="2">
    <citation type="journal article" date="2009" name="BMC Genomics">
        <title>Identification of transcriptional signals in Encephalitozoon cuniculi widespread among Microsporidia phylum: support for accurate structural genome annotation.</title>
        <authorList>
            <person name="Peyretaillade E."/>
            <person name="Goncalves O."/>
            <person name="Terrat S."/>
            <person name="Dugat-Bony E."/>
            <person name="Wincker P."/>
            <person name="Cornman R.S."/>
            <person name="Evans J.D."/>
            <person name="Delbac F."/>
            <person name="Peyret P."/>
        </authorList>
    </citation>
    <scope>NUCLEOTIDE SEQUENCE [LARGE SCALE GENOMIC DNA]</scope>
    <source>
        <strain evidence="1 2">GB-M1</strain>
    </source>
</reference>
<protein>
    <submittedName>
        <fullName evidence="1">Uncharacterized protein</fullName>
    </submittedName>
</protein>
<dbReference type="HOGENOM" id="CLU_103891_0_0_1"/>
<keyword evidence="2" id="KW-1185">Reference proteome</keyword>
<gene>
    <name evidence="1" type="ordered locus">ECU04_1270</name>
</gene>
<dbReference type="OMA" id="INIQIEY"/>
<evidence type="ECO:0000313" key="1">
    <source>
        <dbReference type="EMBL" id="CAD25315.1"/>
    </source>
</evidence>
<dbReference type="AlphaFoldDB" id="Q8SVS2"/>
<dbReference type="RefSeq" id="NP_584811.1">
    <property type="nucleotide sequence ID" value="NM_001041161.1"/>
</dbReference>
<dbReference type="Proteomes" id="UP000000819">
    <property type="component" value="Chromosome IV"/>
</dbReference>
<evidence type="ECO:0000313" key="2">
    <source>
        <dbReference type="Proteomes" id="UP000000819"/>
    </source>
</evidence>
<dbReference type="GeneID" id="858959"/>
<dbReference type="KEGG" id="ecu:ECU04_1270"/>
<dbReference type="InParanoid" id="Q8SVS2"/>
<proteinExistence type="predicted"/>
<reference evidence="1 2" key="1">
    <citation type="journal article" date="2001" name="Nature">
        <title>Genome sequence and gene compaction of the eukaryote parasite Encephalitozoon cuniculi.</title>
        <authorList>
            <person name="Katinka M.D."/>
            <person name="Duprat S."/>
            <person name="Cornillot E."/>
            <person name="Metenier G."/>
            <person name="Thomarat F."/>
            <person name="Prensier G."/>
            <person name="Barbe V."/>
            <person name="Peyretaillade E."/>
            <person name="Brottier P."/>
            <person name="Wincker P."/>
            <person name="Delbac F."/>
            <person name="El Alaoui H."/>
            <person name="Peyret P."/>
            <person name="Saurin W."/>
            <person name="Gouy M."/>
            <person name="Weissenbach J."/>
            <person name="Vivares C.P."/>
        </authorList>
    </citation>
    <scope>NUCLEOTIDE SEQUENCE [LARGE SCALE GENOMIC DNA]</scope>
    <source>
        <strain evidence="1 2">GB-M1</strain>
    </source>
</reference>
<name>Q8SVS2_ENCCU</name>
<organism evidence="1 2">
    <name type="scientific">Encephalitozoon cuniculi (strain GB-M1)</name>
    <name type="common">Microsporidian parasite</name>
    <dbReference type="NCBI Taxonomy" id="284813"/>
    <lineage>
        <taxon>Eukaryota</taxon>
        <taxon>Fungi</taxon>
        <taxon>Fungi incertae sedis</taxon>
        <taxon>Microsporidia</taxon>
        <taxon>Unikaryonidae</taxon>
        <taxon>Encephalitozoon</taxon>
    </lineage>
</organism>